<dbReference type="Pfam" id="PF06908">
    <property type="entry name" value="YpsA"/>
    <property type="match status" value="1"/>
</dbReference>
<evidence type="ECO:0000313" key="1">
    <source>
        <dbReference type="EMBL" id="SHK84816.1"/>
    </source>
</evidence>
<proteinExistence type="predicted"/>
<dbReference type="RefSeq" id="WP_072916640.1">
    <property type="nucleotide sequence ID" value="NZ_FRAR01000026.1"/>
</dbReference>
<dbReference type="PANTHER" id="PTHR38440">
    <property type="entry name" value="UPF0398 PROTEIN YPSA"/>
    <property type="match status" value="1"/>
</dbReference>
<gene>
    <name evidence="1" type="ORF">SAMN02745123_03346</name>
</gene>
<keyword evidence="2" id="KW-1185">Reference proteome</keyword>
<dbReference type="PANTHER" id="PTHR38440:SF1">
    <property type="entry name" value="UPF0398 PROTEIN SPR0331"/>
    <property type="match status" value="1"/>
</dbReference>
<dbReference type="InterPro" id="IPR010697">
    <property type="entry name" value="YspA"/>
</dbReference>
<name>A0A1M6VU23_9FIRM</name>
<accession>A0A1M6VU23</accession>
<evidence type="ECO:0000313" key="2">
    <source>
        <dbReference type="Proteomes" id="UP000183997"/>
    </source>
</evidence>
<reference evidence="2" key="1">
    <citation type="submission" date="2016-11" db="EMBL/GenBank/DDBJ databases">
        <authorList>
            <person name="Varghese N."/>
            <person name="Submissions S."/>
        </authorList>
    </citation>
    <scope>NUCLEOTIDE SEQUENCE [LARGE SCALE GENOMIC DNA]</scope>
    <source>
        <strain evidence="2">DSM 10349</strain>
    </source>
</reference>
<protein>
    <submittedName>
        <fullName evidence="1">Uncharacterized SPBc2 prophage-derived protein YoqJ</fullName>
    </submittedName>
</protein>
<dbReference type="SUPFAM" id="SSF102405">
    <property type="entry name" value="MCP/YpsA-like"/>
    <property type="match status" value="1"/>
</dbReference>
<dbReference type="Gene3D" id="3.40.50.450">
    <property type="match status" value="1"/>
</dbReference>
<dbReference type="AlphaFoldDB" id="A0A1M6VU23"/>
<dbReference type="EMBL" id="FRAR01000026">
    <property type="protein sequence ID" value="SHK84816.1"/>
    <property type="molecule type" value="Genomic_DNA"/>
</dbReference>
<dbReference type="Proteomes" id="UP000183997">
    <property type="component" value="Unassembled WGS sequence"/>
</dbReference>
<sequence length="176" mass="19836">MNEILNSIKAETAATFIGPHITRYHFGGKEDHPDCMQIKKDLRETIVTLYRETAIYQYLSGVSLGIDIWAAETVLDLKKEYPALELYCVVPYSGQADKWSSKNQARYAHILHQSTGVIQISADTYIPGCSRALNVFLVEHAHILIAAFGRECRSKSGSIHRINIARENGNRIIFIN</sequence>
<organism evidence="1 2">
    <name type="scientific">Desulforamulus aeronauticus DSM 10349</name>
    <dbReference type="NCBI Taxonomy" id="1121421"/>
    <lineage>
        <taxon>Bacteria</taxon>
        <taxon>Bacillati</taxon>
        <taxon>Bacillota</taxon>
        <taxon>Clostridia</taxon>
        <taxon>Eubacteriales</taxon>
        <taxon>Peptococcaceae</taxon>
        <taxon>Desulforamulus</taxon>
    </lineage>
</organism>